<evidence type="ECO:0000313" key="10">
    <source>
        <dbReference type="EMBL" id="SEJ87601.1"/>
    </source>
</evidence>
<evidence type="ECO:0000256" key="2">
    <source>
        <dbReference type="ARBA" id="ARBA00005386"/>
    </source>
</evidence>
<dbReference type="InterPro" id="IPR051939">
    <property type="entry name" value="Glycosyltr_41/O-GlcNAc_trsf"/>
</dbReference>
<sequence length="558" mass="62948">MKIESCQTNTDAVLEKMIQQLQLRLVAEPDNGDLLYFLGVSCYQLKNNEAAIPALKKSVQYHTNYDAEAYSLLSYIYEELKDYVQAMEMVELALGVLPFDRRKRDKVFLPNLLRGLGSLQLRLGSPGRAADSYLKAVHSDKDFGEQVRAYSGYLLCLHYENGISNVELFAQHKKYQDFFANIKPFKHAKPKSKKKLRIGYLSPDFRSHVMFYFMYNLLTAYDHTAYEVLCYSLGDADGFTELLQSKVDGWRTVHYSDYAAAAQLIYEDEIDILVELGGHSCNGGLPILAYKPAPVQVSGLGYVNTTGLETVDYFLTDRYVDPPGAGDHEFVEKLYRLPHSQFSYTGRSDAKAPQGAACIHNKFITFGCFNNFAKITKEVLQIWQAIMASIPDSRLLLKTEIFNGASACDLAKGRLQNAGFDLERVELQGDSLDYLNEYLSVDIALDTFPYPGGGTTFDALYMGIPVLTLKGQRHGARFGYSILKNLGLDAWIAGSEAEYIAKAIEFSKQPALLDTLHKTLRADMLESPLMDEKQYMKDIECMYQSMWQSYQAANKNQT</sequence>
<proteinExistence type="inferred from homology"/>
<dbReference type="Pfam" id="PF13844">
    <property type="entry name" value="Glyco_transf_41"/>
    <property type="match status" value="2"/>
</dbReference>
<dbReference type="Gene3D" id="1.25.40.10">
    <property type="entry name" value="Tetratricopeptide repeat domain"/>
    <property type="match status" value="1"/>
</dbReference>
<dbReference type="RefSeq" id="WP_091834528.1">
    <property type="nucleotide sequence ID" value="NZ_FNZK01000021.1"/>
</dbReference>
<dbReference type="Gene3D" id="3.40.50.11380">
    <property type="match status" value="1"/>
</dbReference>
<dbReference type="EC" id="2.4.1.255" evidence="3"/>
<comment type="pathway">
    <text evidence="1">Protein modification; protein glycosylation.</text>
</comment>
<keyword evidence="11" id="KW-1185">Reference proteome</keyword>
<feature type="domain" description="O-GlcNAc transferase C-terminal" evidence="9">
    <location>
        <begin position="361"/>
        <end position="539"/>
    </location>
</feature>
<evidence type="ECO:0000259" key="9">
    <source>
        <dbReference type="Pfam" id="PF13844"/>
    </source>
</evidence>
<dbReference type="AlphaFoldDB" id="A0A1H7CD31"/>
<keyword evidence="6" id="KW-0677">Repeat</keyword>
<evidence type="ECO:0000256" key="8">
    <source>
        <dbReference type="PROSITE-ProRule" id="PRU00339"/>
    </source>
</evidence>
<dbReference type="PANTHER" id="PTHR44835">
    <property type="entry name" value="UDP-N-ACETYLGLUCOSAMINE--PEPTIDE N-ACETYLGLUCOSAMINYLTRANSFERASE SPINDLY-RELATED"/>
    <property type="match status" value="1"/>
</dbReference>
<dbReference type="InterPro" id="IPR011990">
    <property type="entry name" value="TPR-like_helical_dom_sf"/>
</dbReference>
<keyword evidence="5 10" id="KW-0808">Transferase</keyword>
<dbReference type="Pfam" id="PF13181">
    <property type="entry name" value="TPR_8"/>
    <property type="match status" value="2"/>
</dbReference>
<evidence type="ECO:0000256" key="5">
    <source>
        <dbReference type="ARBA" id="ARBA00022679"/>
    </source>
</evidence>
<reference evidence="10 11" key="1">
    <citation type="submission" date="2016-10" db="EMBL/GenBank/DDBJ databases">
        <authorList>
            <person name="de Groot N.N."/>
        </authorList>
    </citation>
    <scope>NUCLEOTIDE SEQUENCE [LARGE SCALE GENOMIC DNA]</scope>
    <source>
        <strain evidence="10 11">DSM 2179</strain>
    </source>
</reference>
<evidence type="ECO:0000256" key="6">
    <source>
        <dbReference type="ARBA" id="ARBA00022737"/>
    </source>
</evidence>
<evidence type="ECO:0000256" key="3">
    <source>
        <dbReference type="ARBA" id="ARBA00011970"/>
    </source>
</evidence>
<dbReference type="GO" id="GO:0097363">
    <property type="term" value="F:protein O-acetylglucosaminyltransferase activity"/>
    <property type="evidence" value="ECO:0007669"/>
    <property type="project" value="UniProtKB-EC"/>
</dbReference>
<gene>
    <name evidence="10" type="ORF">SAMN05660742_12127</name>
</gene>
<dbReference type="InterPro" id="IPR019734">
    <property type="entry name" value="TPR_rpt"/>
</dbReference>
<dbReference type="PANTHER" id="PTHR44835:SF1">
    <property type="entry name" value="PROTEIN O-GLCNAC TRANSFERASE"/>
    <property type="match status" value="1"/>
</dbReference>
<dbReference type="STRING" id="84035.SAMN05660742_12127"/>
<dbReference type="PROSITE" id="PS50005">
    <property type="entry name" value="TPR"/>
    <property type="match status" value="1"/>
</dbReference>
<keyword evidence="7 8" id="KW-0802">TPR repeat</keyword>
<comment type="similarity">
    <text evidence="2">Belongs to the glycosyltransferase 41 family. O-GlcNAc transferase subfamily.</text>
</comment>
<dbReference type="EMBL" id="FNZK01000021">
    <property type="protein sequence ID" value="SEJ87601.1"/>
    <property type="molecule type" value="Genomic_DNA"/>
</dbReference>
<name>A0A1H7CD31_9FIRM</name>
<protein>
    <recommendedName>
        <fullName evidence="3">protein O-GlcNAc transferase</fullName>
        <ecNumber evidence="3">2.4.1.255</ecNumber>
    </recommendedName>
</protein>
<accession>A0A1H7CD31</accession>
<dbReference type="InterPro" id="IPR029489">
    <property type="entry name" value="OGT/SEC/SPY_C"/>
</dbReference>
<dbReference type="Proteomes" id="UP000199662">
    <property type="component" value="Unassembled WGS sequence"/>
</dbReference>
<dbReference type="Gene3D" id="3.40.50.2000">
    <property type="entry name" value="Glycogen Phosphorylase B"/>
    <property type="match status" value="1"/>
</dbReference>
<evidence type="ECO:0000256" key="4">
    <source>
        <dbReference type="ARBA" id="ARBA00022676"/>
    </source>
</evidence>
<feature type="repeat" description="TPR" evidence="8">
    <location>
        <begin position="67"/>
        <end position="100"/>
    </location>
</feature>
<organism evidence="10 11">
    <name type="scientific">Propionispira arboris</name>
    <dbReference type="NCBI Taxonomy" id="84035"/>
    <lineage>
        <taxon>Bacteria</taxon>
        <taxon>Bacillati</taxon>
        <taxon>Bacillota</taxon>
        <taxon>Negativicutes</taxon>
        <taxon>Selenomonadales</taxon>
        <taxon>Selenomonadaceae</taxon>
        <taxon>Propionispira</taxon>
    </lineage>
</organism>
<dbReference type="SUPFAM" id="SSF48452">
    <property type="entry name" value="TPR-like"/>
    <property type="match status" value="1"/>
</dbReference>
<keyword evidence="4" id="KW-0328">Glycosyltransferase</keyword>
<feature type="domain" description="O-GlcNAc transferase C-terminal" evidence="9">
    <location>
        <begin position="183"/>
        <end position="342"/>
    </location>
</feature>
<evidence type="ECO:0000256" key="7">
    <source>
        <dbReference type="ARBA" id="ARBA00022803"/>
    </source>
</evidence>
<evidence type="ECO:0000256" key="1">
    <source>
        <dbReference type="ARBA" id="ARBA00004922"/>
    </source>
</evidence>
<evidence type="ECO:0000313" key="11">
    <source>
        <dbReference type="Proteomes" id="UP000199662"/>
    </source>
</evidence>
<dbReference type="SMART" id="SM00028">
    <property type="entry name" value="TPR"/>
    <property type="match status" value="3"/>
</dbReference>